<proteinExistence type="predicted"/>
<organism evidence="1 2">
    <name type="scientific">Lipomyces kononenkoae</name>
    <name type="common">Yeast</name>
    <dbReference type="NCBI Taxonomy" id="34357"/>
    <lineage>
        <taxon>Eukaryota</taxon>
        <taxon>Fungi</taxon>
        <taxon>Dikarya</taxon>
        <taxon>Ascomycota</taxon>
        <taxon>Saccharomycotina</taxon>
        <taxon>Lipomycetes</taxon>
        <taxon>Lipomycetales</taxon>
        <taxon>Lipomycetaceae</taxon>
        <taxon>Lipomyces</taxon>
    </lineage>
</organism>
<name>A0ACC3T3V2_LIPKO</name>
<keyword evidence="2" id="KW-1185">Reference proteome</keyword>
<evidence type="ECO:0000313" key="2">
    <source>
        <dbReference type="Proteomes" id="UP001433508"/>
    </source>
</evidence>
<gene>
    <name evidence="1" type="ORF">V1525DRAFT_401437</name>
</gene>
<accession>A0ACC3T3V2</accession>
<protein>
    <submittedName>
        <fullName evidence="1">Uncharacterized protein</fullName>
    </submittedName>
</protein>
<dbReference type="EMBL" id="MU971357">
    <property type="protein sequence ID" value="KAK9238395.1"/>
    <property type="molecule type" value="Genomic_DNA"/>
</dbReference>
<sequence>MSSVNATPTLATSWSFSSLDSGYNGEFDNLISSGGNTSRSSLASVGPQAQFFDLLSCPPILVGLIENIGVNDLRSLRLVHSHANNIIAGSPVYHKYLQQLAISCSDATFACRWSRQKSRCFRCGAHVCINCISGLAAPATYMQRSRRVCNFCRSALIRGHCLCEITPRWVCRKCHLIEIRQDREDQSVYVSSCHLCRRPIDKFSTFLSSLVTREHCLCSWCNKWMA</sequence>
<evidence type="ECO:0000313" key="1">
    <source>
        <dbReference type="EMBL" id="KAK9238395.1"/>
    </source>
</evidence>
<comment type="caution">
    <text evidence="1">The sequence shown here is derived from an EMBL/GenBank/DDBJ whole genome shotgun (WGS) entry which is preliminary data.</text>
</comment>
<dbReference type="Proteomes" id="UP001433508">
    <property type="component" value="Unassembled WGS sequence"/>
</dbReference>
<reference evidence="2" key="1">
    <citation type="journal article" date="2024" name="Front. Bioeng. Biotechnol.">
        <title>Genome-scale model development and genomic sequencing of the oleaginous clade Lipomyces.</title>
        <authorList>
            <person name="Czajka J.J."/>
            <person name="Han Y."/>
            <person name="Kim J."/>
            <person name="Mondo S.J."/>
            <person name="Hofstad B.A."/>
            <person name="Robles A."/>
            <person name="Haridas S."/>
            <person name="Riley R."/>
            <person name="LaButti K."/>
            <person name="Pangilinan J."/>
            <person name="Andreopoulos W."/>
            <person name="Lipzen A."/>
            <person name="Yan J."/>
            <person name="Wang M."/>
            <person name="Ng V."/>
            <person name="Grigoriev I.V."/>
            <person name="Spatafora J.W."/>
            <person name="Magnuson J.K."/>
            <person name="Baker S.E."/>
            <person name="Pomraning K.R."/>
        </authorList>
    </citation>
    <scope>NUCLEOTIDE SEQUENCE [LARGE SCALE GENOMIC DNA]</scope>
    <source>
        <strain evidence="2">CBS 7786</strain>
    </source>
</reference>